<sequence>MPNEEQRGQAALDSFLDMWVTGTTAGRRAPVLRRPGEVGLDYEDVFFPSMDGVSLEGWFIPADSDTLIIHNHFLPGNRYGYPGHLPEFGGLGGFEVNFLPEYKALHDAGYNILAYDIRNHGLSGSGNGGTAGIGLLEYRDVIGSVRYAKSRPDTASMTTFLLSVCLGADSTCVAMAKHPEEFEHIKSLILLQPVSGSYLIEEFVKANDIPDGYQRFDRALHERTGFHLVEQSPLEYAKSIRVPTLVAQVHDDSMTRPEDVQSIYDAIPVDDKKLVWIEGTTRRFDGYNYFGAHPEVPIDWFNAHAG</sequence>
<reference evidence="1 2" key="1">
    <citation type="submission" date="2017-02" db="EMBL/GenBank/DDBJ databases">
        <title>The new phylogeny of genus Mycobacterium.</title>
        <authorList>
            <person name="Tortoli E."/>
            <person name="Trovato A."/>
            <person name="Cirillo D.M."/>
        </authorList>
    </citation>
    <scope>NUCLEOTIDE SEQUENCE [LARGE SCALE GENOMIC DNA]</scope>
    <source>
        <strain evidence="1 2">IP1130001</strain>
    </source>
</reference>
<keyword evidence="2" id="KW-1185">Reference proteome</keyword>
<organism evidence="1 2">
    <name type="scientific">Mycobacterium malmoense</name>
    <dbReference type="NCBI Taxonomy" id="1780"/>
    <lineage>
        <taxon>Bacteria</taxon>
        <taxon>Bacillati</taxon>
        <taxon>Actinomycetota</taxon>
        <taxon>Actinomycetes</taxon>
        <taxon>Mycobacteriales</taxon>
        <taxon>Mycobacteriaceae</taxon>
        <taxon>Mycobacterium</taxon>
    </lineage>
</organism>
<comment type="caution">
    <text evidence="1">The sequence shown here is derived from an EMBL/GenBank/DDBJ whole genome shotgun (WGS) entry which is preliminary data.</text>
</comment>
<proteinExistence type="predicted"/>
<protein>
    <submittedName>
        <fullName evidence="1">Alpha/beta hydrolase</fullName>
    </submittedName>
</protein>
<dbReference type="Gene3D" id="3.40.50.1820">
    <property type="entry name" value="alpha/beta hydrolase"/>
    <property type="match status" value="1"/>
</dbReference>
<dbReference type="InterPro" id="IPR029058">
    <property type="entry name" value="AB_hydrolase_fold"/>
</dbReference>
<dbReference type="GO" id="GO:0016787">
    <property type="term" value="F:hydrolase activity"/>
    <property type="evidence" value="ECO:0007669"/>
    <property type="project" value="UniProtKB-KW"/>
</dbReference>
<evidence type="ECO:0000313" key="1">
    <source>
        <dbReference type="EMBL" id="ORA83735.1"/>
    </source>
</evidence>
<dbReference type="EMBL" id="MVHV01000007">
    <property type="protein sequence ID" value="ORA83735.1"/>
    <property type="molecule type" value="Genomic_DNA"/>
</dbReference>
<name>A0ABX3ST91_MYCMA</name>
<dbReference type="RefSeq" id="WP_083010300.1">
    <property type="nucleotide sequence ID" value="NZ_CP060015.1"/>
</dbReference>
<gene>
    <name evidence="1" type="ORF">BST29_09405</name>
</gene>
<keyword evidence="1" id="KW-0378">Hydrolase</keyword>
<dbReference type="Proteomes" id="UP000243140">
    <property type="component" value="Unassembled WGS sequence"/>
</dbReference>
<evidence type="ECO:0000313" key="2">
    <source>
        <dbReference type="Proteomes" id="UP000243140"/>
    </source>
</evidence>
<dbReference type="SUPFAM" id="SSF53474">
    <property type="entry name" value="alpha/beta-Hydrolases"/>
    <property type="match status" value="1"/>
</dbReference>
<accession>A0ABX3ST91</accession>